<dbReference type="Proteomes" id="UP001629246">
    <property type="component" value="Unassembled WGS sequence"/>
</dbReference>
<keyword evidence="2" id="KW-1185">Reference proteome</keyword>
<organism evidence="1 2">
    <name type="scientific">Herbaspirillum lusitanum</name>
    <dbReference type="NCBI Taxonomy" id="213312"/>
    <lineage>
        <taxon>Bacteria</taxon>
        <taxon>Pseudomonadati</taxon>
        <taxon>Pseudomonadota</taxon>
        <taxon>Betaproteobacteria</taxon>
        <taxon>Burkholderiales</taxon>
        <taxon>Oxalobacteraceae</taxon>
        <taxon>Herbaspirillum</taxon>
    </lineage>
</organism>
<accession>A0ABW9AC21</accession>
<dbReference type="RefSeq" id="WP_408159130.1">
    <property type="nucleotide sequence ID" value="NZ_JAQQFM010000007.1"/>
</dbReference>
<dbReference type="InterPro" id="IPR025906">
    <property type="entry name" value="YjfB_motility"/>
</dbReference>
<dbReference type="EMBL" id="JAQQFM010000007">
    <property type="protein sequence ID" value="MFL9925930.1"/>
    <property type="molecule type" value="Genomic_DNA"/>
</dbReference>
<dbReference type="Pfam" id="PF14070">
    <property type="entry name" value="YjfB_motility"/>
    <property type="match status" value="1"/>
</dbReference>
<sequence>MDVTQIASLATNLATAKDADAVNIAVLKKALDAQVSVAAGLLQALPPPLPANPNIGRNVNTTA</sequence>
<proteinExistence type="predicted"/>
<evidence type="ECO:0000313" key="1">
    <source>
        <dbReference type="EMBL" id="MFL9925930.1"/>
    </source>
</evidence>
<evidence type="ECO:0000313" key="2">
    <source>
        <dbReference type="Proteomes" id="UP001629246"/>
    </source>
</evidence>
<name>A0ABW9AC21_9BURK</name>
<protein>
    <submittedName>
        <fullName evidence="1">YjfB family protein</fullName>
    </submittedName>
</protein>
<reference evidence="1 2" key="1">
    <citation type="journal article" date="2024" name="Chem. Sci.">
        <title>Discovery of megapolipeptins by genome mining of a Burkholderiales bacteria collection.</title>
        <authorList>
            <person name="Paulo B.S."/>
            <person name="Recchia M.J.J."/>
            <person name="Lee S."/>
            <person name="Fergusson C.H."/>
            <person name="Romanowski S.B."/>
            <person name="Hernandez A."/>
            <person name="Krull N."/>
            <person name="Liu D.Y."/>
            <person name="Cavanagh H."/>
            <person name="Bos A."/>
            <person name="Gray C.A."/>
            <person name="Murphy B.T."/>
            <person name="Linington R.G."/>
            <person name="Eustaquio A.S."/>
        </authorList>
    </citation>
    <scope>NUCLEOTIDE SEQUENCE [LARGE SCALE GENOMIC DNA]</scope>
    <source>
        <strain evidence="1 2">RL21-008-BIB-A</strain>
    </source>
</reference>
<gene>
    <name evidence="1" type="ORF">PQR62_16760</name>
</gene>
<comment type="caution">
    <text evidence="1">The sequence shown here is derived from an EMBL/GenBank/DDBJ whole genome shotgun (WGS) entry which is preliminary data.</text>
</comment>